<name>A0A915EIV7_9BILA</name>
<keyword evidence="1" id="KW-1185">Reference proteome</keyword>
<reference evidence="2" key="1">
    <citation type="submission" date="2022-11" db="UniProtKB">
        <authorList>
            <consortium name="WormBaseParasite"/>
        </authorList>
    </citation>
    <scope>IDENTIFICATION</scope>
</reference>
<protein>
    <submittedName>
        <fullName evidence="2">DUF659 domain-containing protein</fullName>
    </submittedName>
</protein>
<dbReference type="WBParaSite" id="jg6363">
    <property type="protein sequence ID" value="jg6363"/>
    <property type="gene ID" value="jg6363"/>
</dbReference>
<accession>A0A915EIV7</accession>
<evidence type="ECO:0000313" key="2">
    <source>
        <dbReference type="WBParaSite" id="jg6363"/>
    </source>
</evidence>
<sequence>MLHDFTAIMQPIRVFDRVFQGHGKFIVEVLSKEIIKLGKQKVVAVVTDHAANMKNAWKKLAGDDDQQDPEKQYTGETFPWILFEGCKAHAIDLAAKDICAKTTISDCLKSCVEVAKFFR</sequence>
<evidence type="ECO:0000313" key="1">
    <source>
        <dbReference type="Proteomes" id="UP000887574"/>
    </source>
</evidence>
<organism evidence="1 2">
    <name type="scientific">Ditylenchus dipsaci</name>
    <dbReference type="NCBI Taxonomy" id="166011"/>
    <lineage>
        <taxon>Eukaryota</taxon>
        <taxon>Metazoa</taxon>
        <taxon>Ecdysozoa</taxon>
        <taxon>Nematoda</taxon>
        <taxon>Chromadorea</taxon>
        <taxon>Rhabditida</taxon>
        <taxon>Tylenchina</taxon>
        <taxon>Tylenchomorpha</taxon>
        <taxon>Sphaerularioidea</taxon>
        <taxon>Anguinidae</taxon>
        <taxon>Anguininae</taxon>
        <taxon>Ditylenchus</taxon>
    </lineage>
</organism>
<dbReference type="AlphaFoldDB" id="A0A915EIV7"/>
<proteinExistence type="predicted"/>
<dbReference type="Proteomes" id="UP000887574">
    <property type="component" value="Unplaced"/>
</dbReference>